<evidence type="ECO:0000259" key="1">
    <source>
        <dbReference type="PROSITE" id="PS50097"/>
    </source>
</evidence>
<dbReference type="EMBL" id="JBBBZM010000011">
    <property type="protein sequence ID" value="KAL0639429.1"/>
    <property type="molecule type" value="Genomic_DNA"/>
</dbReference>
<protein>
    <recommendedName>
        <fullName evidence="5">BTB domain-containing protein</fullName>
    </recommendedName>
</protein>
<sequence length="382" mass="42656">MTSTREFKTTDSAGTYTEYGTEFDDRLSLPYLNTDKITRIVITYDQHLRSITVHYTNVVGAPHGEVTGTQVELELRKGEFITTVEGTFSDEVISKIAFTTSSGIKWGPFGKVDHANTFEWGKLGPGMGLLYFTGNAGSHVRILRATFATYNRTNRRSAVQYEKHIDPGPETDLPSVPQSHFATSLMSPIIKLLVGPDPVVVFYASQEILCRLPFFRAALQGGFREASTHEMRMPDDESHTVAALIEFQYTGRYAYPFRPSSEAVDEEQMPVADLTEGTYHVGVYATAHRYGCTELEEEARKAFVFVLGELKGIEVLRLWKCAYARELCLAAVKNDEEMSLFRSGLAALVRELLAGHLTEMEQTAVEYPMLMLDLLSLVAASE</sequence>
<dbReference type="PANTHER" id="PTHR47843">
    <property type="entry name" value="BTB DOMAIN-CONTAINING PROTEIN-RELATED"/>
    <property type="match status" value="1"/>
</dbReference>
<dbReference type="SMART" id="SM00915">
    <property type="entry name" value="Jacalin"/>
    <property type="match status" value="1"/>
</dbReference>
<dbReference type="InterPro" id="IPR000210">
    <property type="entry name" value="BTB/POZ_dom"/>
</dbReference>
<dbReference type="PROSITE" id="PS51752">
    <property type="entry name" value="JACALIN_LECTIN"/>
    <property type="match status" value="1"/>
</dbReference>
<dbReference type="Gene3D" id="2.100.10.30">
    <property type="entry name" value="Jacalin-like lectin domain"/>
    <property type="match status" value="1"/>
</dbReference>
<dbReference type="SUPFAM" id="SSF51101">
    <property type="entry name" value="Mannose-binding lectins"/>
    <property type="match status" value="1"/>
</dbReference>
<reference evidence="3 4" key="1">
    <citation type="submission" date="2024-02" db="EMBL/GenBank/DDBJ databases">
        <title>Discinaceae phylogenomics.</title>
        <authorList>
            <person name="Dirks A.C."/>
            <person name="James T.Y."/>
        </authorList>
    </citation>
    <scope>NUCLEOTIDE SEQUENCE [LARGE SCALE GENOMIC DNA]</scope>
    <source>
        <strain evidence="3 4">ACD0624</strain>
    </source>
</reference>
<dbReference type="InterPro" id="IPR011333">
    <property type="entry name" value="SKP1/BTB/POZ_sf"/>
</dbReference>
<keyword evidence="4" id="KW-1185">Reference proteome</keyword>
<accession>A0ABR3GU41</accession>
<dbReference type="Gene3D" id="3.30.710.10">
    <property type="entry name" value="Potassium Channel Kv1.1, Chain A"/>
    <property type="match status" value="1"/>
</dbReference>
<evidence type="ECO:0000259" key="2">
    <source>
        <dbReference type="PROSITE" id="PS51752"/>
    </source>
</evidence>
<dbReference type="Pfam" id="PF01419">
    <property type="entry name" value="Jacalin"/>
    <property type="match status" value="1"/>
</dbReference>
<proteinExistence type="predicted"/>
<dbReference type="InterPro" id="IPR001229">
    <property type="entry name" value="Jacalin-like_lectin_dom"/>
</dbReference>
<evidence type="ECO:0000313" key="3">
    <source>
        <dbReference type="EMBL" id="KAL0639429.1"/>
    </source>
</evidence>
<name>A0ABR3GU41_9PEZI</name>
<dbReference type="SUPFAM" id="SSF54695">
    <property type="entry name" value="POZ domain"/>
    <property type="match status" value="1"/>
</dbReference>
<feature type="domain" description="Jacalin-type lectin" evidence="2">
    <location>
        <begin position="9"/>
        <end position="149"/>
    </location>
</feature>
<evidence type="ECO:0008006" key="5">
    <source>
        <dbReference type="Google" id="ProtNLM"/>
    </source>
</evidence>
<evidence type="ECO:0000313" key="4">
    <source>
        <dbReference type="Proteomes" id="UP001447188"/>
    </source>
</evidence>
<dbReference type="Proteomes" id="UP001447188">
    <property type="component" value="Unassembled WGS sequence"/>
</dbReference>
<comment type="caution">
    <text evidence="3">The sequence shown here is derived from an EMBL/GenBank/DDBJ whole genome shotgun (WGS) entry which is preliminary data.</text>
</comment>
<organism evidence="3 4">
    <name type="scientific">Discina gigas</name>
    <dbReference type="NCBI Taxonomy" id="1032678"/>
    <lineage>
        <taxon>Eukaryota</taxon>
        <taxon>Fungi</taxon>
        <taxon>Dikarya</taxon>
        <taxon>Ascomycota</taxon>
        <taxon>Pezizomycotina</taxon>
        <taxon>Pezizomycetes</taxon>
        <taxon>Pezizales</taxon>
        <taxon>Discinaceae</taxon>
        <taxon>Discina</taxon>
    </lineage>
</organism>
<dbReference type="PROSITE" id="PS50097">
    <property type="entry name" value="BTB"/>
    <property type="match status" value="1"/>
</dbReference>
<dbReference type="InterPro" id="IPR036404">
    <property type="entry name" value="Jacalin-like_lectin_dom_sf"/>
</dbReference>
<feature type="domain" description="BTB" evidence="1">
    <location>
        <begin position="190"/>
        <end position="257"/>
    </location>
</feature>
<gene>
    <name evidence="3" type="ORF">Q9L58_001457</name>
</gene>